<keyword evidence="4" id="KW-1185">Reference proteome</keyword>
<comment type="caution">
    <text evidence="3">The sequence shown here is derived from an EMBL/GenBank/DDBJ whole genome shotgun (WGS) entry which is preliminary data.</text>
</comment>
<feature type="domain" description="Acyltransferase 3" evidence="2">
    <location>
        <begin position="191"/>
        <end position="580"/>
    </location>
</feature>
<dbReference type="AlphaFoldDB" id="A0AA38ME38"/>
<proteinExistence type="predicted"/>
<gene>
    <name evidence="3" type="ORF">Zmor_018924</name>
</gene>
<evidence type="ECO:0000313" key="4">
    <source>
        <dbReference type="Proteomes" id="UP001168821"/>
    </source>
</evidence>
<feature type="transmembrane region" description="Helical" evidence="1">
    <location>
        <begin position="229"/>
        <end position="257"/>
    </location>
</feature>
<dbReference type="EMBL" id="JALNTZ010000005">
    <property type="protein sequence ID" value="KAJ3653003.1"/>
    <property type="molecule type" value="Genomic_DNA"/>
</dbReference>
<feature type="transmembrane region" description="Helical" evidence="1">
    <location>
        <begin position="530"/>
        <end position="547"/>
    </location>
</feature>
<feature type="transmembrane region" description="Helical" evidence="1">
    <location>
        <begin position="343"/>
        <end position="362"/>
    </location>
</feature>
<dbReference type="InterPro" id="IPR052728">
    <property type="entry name" value="O2_lipid_transport_reg"/>
</dbReference>
<keyword evidence="1" id="KW-1133">Transmembrane helix</keyword>
<feature type="transmembrane region" description="Helical" evidence="1">
    <location>
        <begin position="118"/>
        <end position="138"/>
    </location>
</feature>
<name>A0AA38ME38_9CUCU</name>
<feature type="transmembrane region" description="Helical" evidence="1">
    <location>
        <begin position="567"/>
        <end position="586"/>
    </location>
</feature>
<evidence type="ECO:0000256" key="1">
    <source>
        <dbReference type="SAM" id="Phobius"/>
    </source>
</evidence>
<feature type="transmembrane region" description="Helical" evidence="1">
    <location>
        <begin position="455"/>
        <end position="477"/>
    </location>
</feature>
<dbReference type="PANTHER" id="PTHR11161">
    <property type="entry name" value="O-ACYLTRANSFERASE"/>
    <property type="match status" value="1"/>
</dbReference>
<sequence length="596" mass="68590">MPDIFQFEDYDKCLYHSIEADPTYCTFTLQLRPEKPENSTKIWKIIQEVCSSDRNYRHDLLRYGTCASTHCSNFNGTLSECLSQSYTTQYQNLGLLGEISAIQCETKNFKHEIGTLDVVILALLGIYVLFVVTTTIWLEFAKYQARTKVDPGQHENKTSSIQNFFSVFSVVDNVRSLITVSHKTKNYMMFLQTMRFATSIVVILVHVAGSGRGTPVLNPLRVEQTTNTLFNMILAQVGMIVQVFFVMSSWLVAVSFFKKMEHDRKVGLDYVVRSILRRYLRFATGEIVLIGLHATWLVHLSRGPFWEPVMGTEYKMCRARWWTNLLFFNNFVIDDGVCLIHTWYLSVDFQFTVLGLLILWLTQKKPKHLFLALSFVAAFQVIFMFVYLAWNNFELAVIFTPELSYGFKFLASKEWQATWTSTYSNLAGLVFGLLFGYLQVKHQSERFFTKRKHTILWWILTTLLVIGIPLFSSFYMTTDYYSNSRWFAAAYGSVDKGLFVFGVGLLIFGMGQELGGVVRKAFEWVSMHTMGRLSFGAYLIHFTFVQIDTGLRRPHFVSEYSLVCETIVNVVLSYLSSVILTAFVLIPMDGLTKKLI</sequence>
<evidence type="ECO:0000313" key="3">
    <source>
        <dbReference type="EMBL" id="KAJ3653003.1"/>
    </source>
</evidence>
<feature type="transmembrane region" description="Helical" evidence="1">
    <location>
        <begin position="422"/>
        <end position="440"/>
    </location>
</feature>
<organism evidence="3 4">
    <name type="scientific">Zophobas morio</name>
    <dbReference type="NCBI Taxonomy" id="2755281"/>
    <lineage>
        <taxon>Eukaryota</taxon>
        <taxon>Metazoa</taxon>
        <taxon>Ecdysozoa</taxon>
        <taxon>Arthropoda</taxon>
        <taxon>Hexapoda</taxon>
        <taxon>Insecta</taxon>
        <taxon>Pterygota</taxon>
        <taxon>Neoptera</taxon>
        <taxon>Endopterygota</taxon>
        <taxon>Coleoptera</taxon>
        <taxon>Polyphaga</taxon>
        <taxon>Cucujiformia</taxon>
        <taxon>Tenebrionidae</taxon>
        <taxon>Zophobas</taxon>
    </lineage>
</organism>
<feature type="transmembrane region" description="Helical" evidence="1">
    <location>
        <begin position="497"/>
        <end position="518"/>
    </location>
</feature>
<dbReference type="PANTHER" id="PTHR11161:SF0">
    <property type="entry name" value="O-ACYLTRANSFERASE LIKE PROTEIN"/>
    <property type="match status" value="1"/>
</dbReference>
<accession>A0AA38ME38</accession>
<evidence type="ECO:0000259" key="2">
    <source>
        <dbReference type="Pfam" id="PF01757"/>
    </source>
</evidence>
<feature type="transmembrane region" description="Helical" evidence="1">
    <location>
        <begin position="187"/>
        <end position="209"/>
    </location>
</feature>
<keyword evidence="1" id="KW-0812">Transmembrane</keyword>
<keyword evidence="1" id="KW-0472">Membrane</keyword>
<dbReference type="InterPro" id="IPR002656">
    <property type="entry name" value="Acyl_transf_3_dom"/>
</dbReference>
<dbReference type="GO" id="GO:0016747">
    <property type="term" value="F:acyltransferase activity, transferring groups other than amino-acyl groups"/>
    <property type="evidence" value="ECO:0007669"/>
    <property type="project" value="InterPro"/>
</dbReference>
<dbReference type="Pfam" id="PF01757">
    <property type="entry name" value="Acyl_transf_3"/>
    <property type="match status" value="1"/>
</dbReference>
<dbReference type="Proteomes" id="UP001168821">
    <property type="component" value="Unassembled WGS sequence"/>
</dbReference>
<protein>
    <recommendedName>
        <fullName evidence="2">Acyltransferase 3 domain-containing protein</fullName>
    </recommendedName>
</protein>
<feature type="transmembrane region" description="Helical" evidence="1">
    <location>
        <begin position="369"/>
        <end position="390"/>
    </location>
</feature>
<reference evidence="3" key="1">
    <citation type="journal article" date="2023" name="G3 (Bethesda)">
        <title>Whole genome assemblies of Zophobas morio and Tenebrio molitor.</title>
        <authorList>
            <person name="Kaur S."/>
            <person name="Stinson S.A."/>
            <person name="diCenzo G.C."/>
        </authorList>
    </citation>
    <scope>NUCLEOTIDE SEQUENCE</scope>
    <source>
        <strain evidence="3">QUZm001</strain>
    </source>
</reference>
<feature type="transmembrane region" description="Helical" evidence="1">
    <location>
        <begin position="278"/>
        <end position="298"/>
    </location>
</feature>